<evidence type="ECO:0000256" key="8">
    <source>
        <dbReference type="ARBA" id="ARBA00022603"/>
    </source>
</evidence>
<name>A0A2U8GW15_9RHOO</name>
<dbReference type="Pfam" id="PF01746">
    <property type="entry name" value="tRNA_m1G_MT"/>
    <property type="match status" value="1"/>
</dbReference>
<comment type="catalytic activity">
    <reaction evidence="14 15 17">
        <text>guanosine(37) in tRNA + S-adenosyl-L-methionine = N(1)-methylguanosine(37) in tRNA + S-adenosyl-L-homocysteine + H(+)</text>
        <dbReference type="Rhea" id="RHEA:36899"/>
        <dbReference type="Rhea" id="RHEA-COMP:10145"/>
        <dbReference type="Rhea" id="RHEA-COMP:10147"/>
        <dbReference type="ChEBI" id="CHEBI:15378"/>
        <dbReference type="ChEBI" id="CHEBI:57856"/>
        <dbReference type="ChEBI" id="CHEBI:59789"/>
        <dbReference type="ChEBI" id="CHEBI:73542"/>
        <dbReference type="ChEBI" id="CHEBI:74269"/>
        <dbReference type="EC" id="2.1.1.228"/>
    </reaction>
</comment>
<dbReference type="Gene3D" id="1.10.1270.20">
    <property type="entry name" value="tRNA(m1g37)methyltransferase, domain 2"/>
    <property type="match status" value="1"/>
</dbReference>
<evidence type="ECO:0000256" key="15">
    <source>
        <dbReference type="HAMAP-Rule" id="MF_00605"/>
    </source>
</evidence>
<keyword evidence="11 15" id="KW-0819">tRNA processing</keyword>
<evidence type="ECO:0000256" key="14">
    <source>
        <dbReference type="ARBA" id="ARBA00047783"/>
    </source>
</evidence>
<evidence type="ECO:0000256" key="10">
    <source>
        <dbReference type="ARBA" id="ARBA00022691"/>
    </source>
</evidence>
<evidence type="ECO:0000256" key="11">
    <source>
        <dbReference type="ARBA" id="ARBA00022694"/>
    </source>
</evidence>
<evidence type="ECO:0000256" key="13">
    <source>
        <dbReference type="ARBA" id="ARBA00033392"/>
    </source>
</evidence>
<comment type="subunit">
    <text evidence="4 15 17">Homodimer.</text>
</comment>
<dbReference type="Gene3D" id="3.40.1280.10">
    <property type="match status" value="1"/>
</dbReference>
<evidence type="ECO:0000313" key="20">
    <source>
        <dbReference type="Proteomes" id="UP000244930"/>
    </source>
</evidence>
<dbReference type="EC" id="2.1.1.228" evidence="5 15"/>
<feature type="domain" description="tRNA methyltransferase TRMD/TRM10-type" evidence="18">
    <location>
        <begin position="1"/>
        <end position="225"/>
    </location>
</feature>
<keyword evidence="9 15" id="KW-0808">Transferase</keyword>
<evidence type="ECO:0000256" key="6">
    <source>
        <dbReference type="ARBA" id="ARBA00014679"/>
    </source>
</evidence>
<feature type="binding site" evidence="15 16">
    <location>
        <begin position="133"/>
        <end position="138"/>
    </location>
    <ligand>
        <name>S-adenosyl-L-methionine</name>
        <dbReference type="ChEBI" id="CHEBI:59789"/>
    </ligand>
</feature>
<dbReference type="InterPro" id="IPR029026">
    <property type="entry name" value="tRNA_m1G_MTases_N"/>
</dbReference>
<dbReference type="AlphaFoldDB" id="A0A2U8GW15"/>
<dbReference type="PIRSF" id="PIRSF000386">
    <property type="entry name" value="tRNA_mtase"/>
    <property type="match status" value="1"/>
</dbReference>
<protein>
    <recommendedName>
        <fullName evidence="6 15">tRNA (guanine-N(1)-)-methyltransferase</fullName>
        <ecNumber evidence="5 15">2.1.1.228</ecNumber>
    </recommendedName>
    <alternativeName>
        <fullName evidence="12 15">M1G-methyltransferase</fullName>
    </alternativeName>
    <alternativeName>
        <fullName evidence="13 15">tRNA [GM37] methyltransferase</fullName>
    </alternativeName>
</protein>
<dbReference type="InterPro" id="IPR016009">
    <property type="entry name" value="tRNA_MeTrfase_TRMD/TRM10"/>
</dbReference>
<comment type="function">
    <text evidence="1 15 17">Specifically methylates guanosine-37 in various tRNAs.</text>
</comment>
<dbReference type="NCBIfam" id="TIGR00088">
    <property type="entry name" value="trmD"/>
    <property type="match status" value="1"/>
</dbReference>
<evidence type="ECO:0000256" key="1">
    <source>
        <dbReference type="ARBA" id="ARBA00002634"/>
    </source>
</evidence>
<dbReference type="GO" id="GO:0002939">
    <property type="term" value="P:tRNA N1-guanine methylation"/>
    <property type="evidence" value="ECO:0007669"/>
    <property type="project" value="TreeGrafter"/>
</dbReference>
<dbReference type="PANTHER" id="PTHR46417">
    <property type="entry name" value="TRNA (GUANINE-N(1)-)-METHYLTRANSFERASE"/>
    <property type="match status" value="1"/>
</dbReference>
<evidence type="ECO:0000256" key="3">
    <source>
        <dbReference type="ARBA" id="ARBA00007630"/>
    </source>
</evidence>
<comment type="similarity">
    <text evidence="3 15 17">Belongs to the RNA methyltransferase TrmD family.</text>
</comment>
<dbReference type="Proteomes" id="UP000244930">
    <property type="component" value="Chromosome"/>
</dbReference>
<proteinExistence type="inferred from homology"/>
<evidence type="ECO:0000256" key="2">
    <source>
        <dbReference type="ARBA" id="ARBA00004496"/>
    </source>
</evidence>
<dbReference type="InterPro" id="IPR002649">
    <property type="entry name" value="tRNA_m1G_MeTrfase_TrmD"/>
</dbReference>
<dbReference type="HAMAP" id="MF_00605">
    <property type="entry name" value="TrmD"/>
    <property type="match status" value="1"/>
</dbReference>
<gene>
    <name evidence="15" type="primary">trmD</name>
    <name evidence="19" type="ORF">CEW83_09115</name>
</gene>
<dbReference type="EMBL" id="CP022187">
    <property type="protein sequence ID" value="AWI77604.1"/>
    <property type="molecule type" value="Genomic_DNA"/>
</dbReference>
<keyword evidence="20" id="KW-1185">Reference proteome</keyword>
<dbReference type="NCBIfam" id="NF000648">
    <property type="entry name" value="PRK00026.1"/>
    <property type="match status" value="1"/>
</dbReference>
<sequence length="253" mass="28182">MITLFPEMFAALTGSGITRRALDRDLYRIAFHSPRDFATDAHRTVDDRPYGGGPGMVMMPSPLEQSIAQARQQQRDAVGSAGPVIYLSPQGRTLQHERVMELAQAPGLILLCGRYEGVDQRVIDRCVDEEVSLGDFVLSGGELPAMVLLDAIVRQLPGALNDADSAVEDSFADGLLDCPHYTRPEVYENERVPDVLLSGNHALIRRWRLKQSLGRTWLRRPELLADRAMTKEELRLLEEFKREQTEAKDGAAG</sequence>
<dbReference type="InterPro" id="IPR029028">
    <property type="entry name" value="Alpha/beta_knot_MTases"/>
</dbReference>
<dbReference type="CDD" id="cd18080">
    <property type="entry name" value="TrmD-like"/>
    <property type="match status" value="1"/>
</dbReference>
<dbReference type="FunFam" id="1.10.1270.20:FF:000001">
    <property type="entry name" value="tRNA (guanine-N(1)-)-methyltransferase"/>
    <property type="match status" value="1"/>
</dbReference>
<dbReference type="FunFam" id="3.40.1280.10:FF:000001">
    <property type="entry name" value="tRNA (guanine-N(1)-)-methyltransferase"/>
    <property type="match status" value="1"/>
</dbReference>
<dbReference type="GO" id="GO:0005829">
    <property type="term" value="C:cytosol"/>
    <property type="evidence" value="ECO:0007669"/>
    <property type="project" value="TreeGrafter"/>
</dbReference>
<feature type="binding site" evidence="15 16">
    <location>
        <position position="113"/>
    </location>
    <ligand>
        <name>S-adenosyl-L-methionine</name>
        <dbReference type="ChEBI" id="CHEBI:59789"/>
    </ligand>
</feature>
<dbReference type="InterPro" id="IPR023148">
    <property type="entry name" value="tRNA_m1G_MeTrfase_C_sf"/>
</dbReference>
<keyword evidence="7 15" id="KW-0963">Cytoplasm</keyword>
<evidence type="ECO:0000256" key="17">
    <source>
        <dbReference type="RuleBase" id="RU003464"/>
    </source>
</evidence>
<organism evidence="19 20">
    <name type="scientific">Parazoarcus communis</name>
    <dbReference type="NCBI Taxonomy" id="41977"/>
    <lineage>
        <taxon>Bacteria</taxon>
        <taxon>Pseudomonadati</taxon>
        <taxon>Pseudomonadota</taxon>
        <taxon>Betaproteobacteria</taxon>
        <taxon>Rhodocyclales</taxon>
        <taxon>Zoogloeaceae</taxon>
        <taxon>Parazoarcus</taxon>
    </lineage>
</organism>
<evidence type="ECO:0000313" key="19">
    <source>
        <dbReference type="EMBL" id="AWI77604.1"/>
    </source>
</evidence>
<reference evidence="19 20" key="1">
    <citation type="submission" date="2017-06" db="EMBL/GenBank/DDBJ databases">
        <title>Azoarcus.</title>
        <authorList>
            <person name="Woo J.-H."/>
            <person name="Kim H.-S."/>
        </authorList>
    </citation>
    <scope>NUCLEOTIDE SEQUENCE [LARGE SCALE GENOMIC DNA]</scope>
    <source>
        <strain evidence="19 20">TSPY31</strain>
    </source>
</reference>
<dbReference type="SUPFAM" id="SSF75217">
    <property type="entry name" value="alpha/beta knot"/>
    <property type="match status" value="1"/>
</dbReference>
<evidence type="ECO:0000256" key="7">
    <source>
        <dbReference type="ARBA" id="ARBA00022490"/>
    </source>
</evidence>
<evidence type="ECO:0000256" key="9">
    <source>
        <dbReference type="ARBA" id="ARBA00022679"/>
    </source>
</evidence>
<accession>A0A2U8GW15</accession>
<evidence type="ECO:0000259" key="18">
    <source>
        <dbReference type="Pfam" id="PF01746"/>
    </source>
</evidence>
<dbReference type="PANTHER" id="PTHR46417:SF1">
    <property type="entry name" value="TRNA (GUANINE-N(1)-)-METHYLTRANSFERASE"/>
    <property type="match status" value="1"/>
</dbReference>
<evidence type="ECO:0000256" key="16">
    <source>
        <dbReference type="PIRSR" id="PIRSR000386-1"/>
    </source>
</evidence>
<evidence type="ECO:0000256" key="5">
    <source>
        <dbReference type="ARBA" id="ARBA00012807"/>
    </source>
</evidence>
<keyword evidence="10 15" id="KW-0949">S-adenosyl-L-methionine</keyword>
<keyword evidence="8 15" id="KW-0489">Methyltransferase</keyword>
<dbReference type="KEGG" id="acom:CEW83_09115"/>
<dbReference type="GO" id="GO:0052906">
    <property type="term" value="F:tRNA (guanine(37)-N1)-methyltransferase activity"/>
    <property type="evidence" value="ECO:0007669"/>
    <property type="project" value="UniProtKB-UniRule"/>
</dbReference>
<evidence type="ECO:0000256" key="12">
    <source>
        <dbReference type="ARBA" id="ARBA00029736"/>
    </source>
</evidence>
<evidence type="ECO:0000256" key="4">
    <source>
        <dbReference type="ARBA" id="ARBA00011738"/>
    </source>
</evidence>
<comment type="subcellular location">
    <subcellularLocation>
        <location evidence="2 15 17">Cytoplasm</location>
    </subcellularLocation>
</comment>